<organism evidence="2 3">
    <name type="scientific">[Mycobacterium] crassicus</name>
    <dbReference type="NCBI Taxonomy" id="2872309"/>
    <lineage>
        <taxon>Bacteria</taxon>
        <taxon>Bacillati</taxon>
        <taxon>Actinomycetota</taxon>
        <taxon>Actinomycetes</taxon>
        <taxon>Mycobacteriales</taxon>
        <taxon>Mycobacteriaceae</taxon>
        <taxon>Mycolicibacter</taxon>
    </lineage>
</organism>
<dbReference type="InterPro" id="IPR014347">
    <property type="entry name" value="Tautomerase/MIF_sf"/>
</dbReference>
<reference evidence="2 3" key="1">
    <citation type="submission" date="2023-12" db="EMBL/GenBank/DDBJ databases">
        <title>Description of new species of Mycobacterium terrae complex isolated from sewage at the Sao Paulo Zoological Park Foundation in Brazil.</title>
        <authorList>
            <person name="Romagnoli C.L."/>
            <person name="Conceicao E.C."/>
            <person name="Machado E."/>
            <person name="Barreto L.B.P.F."/>
            <person name="Sharma A."/>
            <person name="Silva N.M."/>
            <person name="Marques L.E."/>
            <person name="Juliana M.A."/>
            <person name="Lourenco M.C.S."/>
            <person name="Digiampietri L.A."/>
            <person name="Suffys P.N."/>
            <person name="Viana-Niero C."/>
        </authorList>
    </citation>
    <scope>NUCLEOTIDE SEQUENCE [LARGE SCALE GENOMIC DNA]</scope>
    <source>
        <strain evidence="2 3">MYC098</strain>
    </source>
</reference>
<dbReference type="SUPFAM" id="SSF55331">
    <property type="entry name" value="Tautomerase/MIF"/>
    <property type="match status" value="1"/>
</dbReference>
<evidence type="ECO:0000259" key="1">
    <source>
        <dbReference type="Pfam" id="PF14832"/>
    </source>
</evidence>
<gene>
    <name evidence="2" type="ORF">K6T79_13250</name>
</gene>
<comment type="caution">
    <text evidence="2">The sequence shown here is derived from an EMBL/GenBank/DDBJ whole genome shotgun (WGS) entry which is preliminary data.</text>
</comment>
<dbReference type="RefSeq" id="WP_225407460.1">
    <property type="nucleotide sequence ID" value="NZ_JAYJJR010000007.1"/>
</dbReference>
<keyword evidence="3" id="KW-1185">Reference proteome</keyword>
<dbReference type="InterPro" id="IPR028116">
    <property type="entry name" value="Cis-CaaD-like"/>
</dbReference>
<proteinExistence type="predicted"/>
<evidence type="ECO:0000313" key="2">
    <source>
        <dbReference type="EMBL" id="MEB3022015.1"/>
    </source>
</evidence>
<feature type="domain" description="Tautomerase cis-CaaD-like" evidence="1">
    <location>
        <begin position="1"/>
        <end position="130"/>
    </location>
</feature>
<dbReference type="Pfam" id="PF14832">
    <property type="entry name" value="Tautomerase_3"/>
    <property type="match status" value="1"/>
</dbReference>
<sequence length="134" mass="14973">MPVYRCYSPAGLLNRATKSRIAREITAIHTQMTGAPELYVNVLFQEIADGDCFVAGQTAAHSYLFGLIRHGRDLDTRQQMLRQLSRMWTAITGQPESELLVMLTEVDPANAMEAGVVLPEPGHEARWFTEIQSP</sequence>
<dbReference type="Gene3D" id="3.30.429.10">
    <property type="entry name" value="Macrophage Migration Inhibitory Factor"/>
    <property type="match status" value="1"/>
</dbReference>
<dbReference type="EMBL" id="JAYJJR010000007">
    <property type="protein sequence ID" value="MEB3022015.1"/>
    <property type="molecule type" value="Genomic_DNA"/>
</dbReference>
<accession>A0ABU5XIA8</accession>
<evidence type="ECO:0000313" key="3">
    <source>
        <dbReference type="Proteomes" id="UP001299596"/>
    </source>
</evidence>
<name>A0ABU5XIA8_9MYCO</name>
<dbReference type="Proteomes" id="UP001299596">
    <property type="component" value="Unassembled WGS sequence"/>
</dbReference>
<protein>
    <submittedName>
        <fullName evidence="2">Tautomerase family protein</fullName>
    </submittedName>
</protein>